<dbReference type="GO" id="GO:0008757">
    <property type="term" value="F:S-adenosylmethionine-dependent methyltransferase activity"/>
    <property type="evidence" value="ECO:0007669"/>
    <property type="project" value="InterPro"/>
</dbReference>
<keyword evidence="2" id="KW-0489">Methyltransferase</keyword>
<keyword evidence="3" id="KW-1185">Reference proteome</keyword>
<dbReference type="EMBL" id="JAASRM010000001">
    <property type="protein sequence ID" value="NIK87939.1"/>
    <property type="molecule type" value="Genomic_DNA"/>
</dbReference>
<dbReference type="SUPFAM" id="SSF53335">
    <property type="entry name" value="S-adenosyl-L-methionine-dependent methyltransferases"/>
    <property type="match status" value="1"/>
</dbReference>
<comment type="caution">
    <text evidence="2">The sequence shown here is derived from an EMBL/GenBank/DDBJ whole genome shotgun (WGS) entry which is preliminary data.</text>
</comment>
<dbReference type="Pfam" id="PF08241">
    <property type="entry name" value="Methyltransf_11"/>
    <property type="match status" value="1"/>
</dbReference>
<keyword evidence="2" id="KW-0808">Transferase</keyword>
<sequence length="237" mass="25777">MFDAADLGAFYETAVGRAAQRLIAGAIGEIWPDLTGLRVLGYGFAPPYLGADVRARAERVIALMPARMGVIPWPEGHPLSLLADEDCLPFADALFDRILVIHGLETADAARVLLRQLWRVLAPEGRILVVAPNRASLWAQMVSSPFACGRPFHKSELTTVLTDTLFEPVRWGKALYMPPFSGRRMAQMGNGLEKVGRYMIPTLNGVHLVEATKSLYGRAIPATGSTVRLRAAATLQG</sequence>
<dbReference type="GO" id="GO:0032259">
    <property type="term" value="P:methylation"/>
    <property type="evidence" value="ECO:0007669"/>
    <property type="project" value="UniProtKB-KW"/>
</dbReference>
<dbReference type="Gene3D" id="3.40.50.150">
    <property type="entry name" value="Vaccinia Virus protein VP39"/>
    <property type="match status" value="1"/>
</dbReference>
<evidence type="ECO:0000259" key="1">
    <source>
        <dbReference type="Pfam" id="PF08241"/>
    </source>
</evidence>
<evidence type="ECO:0000313" key="2">
    <source>
        <dbReference type="EMBL" id="NIK87939.1"/>
    </source>
</evidence>
<gene>
    <name evidence="2" type="ORF">FHS83_001257</name>
</gene>
<dbReference type="Proteomes" id="UP000570514">
    <property type="component" value="Unassembled WGS sequence"/>
</dbReference>
<feature type="domain" description="Methyltransferase type 11" evidence="1">
    <location>
        <begin position="83"/>
        <end position="128"/>
    </location>
</feature>
<dbReference type="InterPro" id="IPR013216">
    <property type="entry name" value="Methyltransf_11"/>
</dbReference>
<protein>
    <submittedName>
        <fullName evidence="2">SAM-dependent methyltransferase</fullName>
    </submittedName>
</protein>
<organism evidence="2 3">
    <name type="scientific">Rhizomicrobium palustre</name>
    <dbReference type="NCBI Taxonomy" id="189966"/>
    <lineage>
        <taxon>Bacteria</taxon>
        <taxon>Pseudomonadati</taxon>
        <taxon>Pseudomonadota</taxon>
        <taxon>Alphaproteobacteria</taxon>
        <taxon>Micropepsales</taxon>
        <taxon>Micropepsaceae</taxon>
        <taxon>Rhizomicrobium</taxon>
    </lineage>
</organism>
<name>A0A846MXH2_9PROT</name>
<evidence type="ECO:0000313" key="3">
    <source>
        <dbReference type="Proteomes" id="UP000570514"/>
    </source>
</evidence>
<reference evidence="2 3" key="1">
    <citation type="submission" date="2020-03" db="EMBL/GenBank/DDBJ databases">
        <title>Genomic Encyclopedia of Type Strains, Phase IV (KMG-IV): sequencing the most valuable type-strain genomes for metagenomic binning, comparative biology and taxonomic classification.</title>
        <authorList>
            <person name="Goeker M."/>
        </authorList>
    </citation>
    <scope>NUCLEOTIDE SEQUENCE [LARGE SCALE GENOMIC DNA]</scope>
    <source>
        <strain evidence="2 3">DSM 19867</strain>
    </source>
</reference>
<dbReference type="RefSeq" id="WP_167081957.1">
    <property type="nucleotide sequence ID" value="NZ_BAAADC010000001.1"/>
</dbReference>
<proteinExistence type="predicted"/>
<accession>A0A846MXH2</accession>
<dbReference type="AlphaFoldDB" id="A0A846MXH2"/>
<dbReference type="InterPro" id="IPR029063">
    <property type="entry name" value="SAM-dependent_MTases_sf"/>
</dbReference>